<dbReference type="Gene3D" id="3.40.47.10">
    <property type="match status" value="1"/>
</dbReference>
<gene>
    <name evidence="1" type="ORF">S01H1_55387</name>
</gene>
<evidence type="ECO:0000313" key="1">
    <source>
        <dbReference type="EMBL" id="GAG24887.1"/>
    </source>
</evidence>
<dbReference type="EMBL" id="BARS01035999">
    <property type="protein sequence ID" value="GAG24887.1"/>
    <property type="molecule type" value="Genomic_DNA"/>
</dbReference>
<name>X0WNT7_9ZZZZ</name>
<reference evidence="1" key="1">
    <citation type="journal article" date="2014" name="Front. Microbiol.">
        <title>High frequency of phylogenetically diverse reductive dehalogenase-homologous genes in deep subseafloor sedimentary metagenomes.</title>
        <authorList>
            <person name="Kawai M."/>
            <person name="Futagami T."/>
            <person name="Toyoda A."/>
            <person name="Takaki Y."/>
            <person name="Nishi S."/>
            <person name="Hori S."/>
            <person name="Arai W."/>
            <person name="Tsubouchi T."/>
            <person name="Morono Y."/>
            <person name="Uchiyama I."/>
            <person name="Ito T."/>
            <person name="Fujiyama A."/>
            <person name="Inagaki F."/>
            <person name="Takami H."/>
        </authorList>
    </citation>
    <scope>NUCLEOTIDE SEQUENCE</scope>
    <source>
        <strain evidence="1">Expedition CK06-06</strain>
    </source>
</reference>
<comment type="caution">
    <text evidence="1">The sequence shown here is derived from an EMBL/GenBank/DDBJ whole genome shotgun (WGS) entry which is preliminary data.</text>
</comment>
<proteinExistence type="predicted"/>
<protein>
    <submittedName>
        <fullName evidence="1">Uncharacterized protein</fullName>
    </submittedName>
</protein>
<dbReference type="GO" id="GO:0016746">
    <property type="term" value="F:acyltransferase activity"/>
    <property type="evidence" value="ECO:0007669"/>
    <property type="project" value="InterPro"/>
</dbReference>
<dbReference type="InterPro" id="IPR016039">
    <property type="entry name" value="Thiolase-like"/>
</dbReference>
<sequence length="81" mass="8965">MIGITSYGAYIPWHRIDRQNFVKAWGGFAIPGERAVASYDEDSLTMSVEAARDCLGDTDPHTVDGLFFATTTSPYKEKQCS</sequence>
<feature type="non-terminal residue" evidence="1">
    <location>
        <position position="81"/>
    </location>
</feature>
<dbReference type="AlphaFoldDB" id="X0WNT7"/>
<dbReference type="SUPFAM" id="SSF53901">
    <property type="entry name" value="Thiolase-like"/>
    <property type="match status" value="1"/>
</dbReference>
<accession>X0WNT7</accession>
<organism evidence="1">
    <name type="scientific">marine sediment metagenome</name>
    <dbReference type="NCBI Taxonomy" id="412755"/>
    <lineage>
        <taxon>unclassified sequences</taxon>
        <taxon>metagenomes</taxon>
        <taxon>ecological metagenomes</taxon>
    </lineage>
</organism>